<reference evidence="1 2" key="1">
    <citation type="submission" date="2017-07" db="EMBL/GenBank/DDBJ databases">
        <title>The complete genome sequence of Bacillus mesonae strain H20-5, an efficient strain improving plant abiotic stress resistance.</title>
        <authorList>
            <person name="Kim S.Y."/>
            <person name="Song H."/>
            <person name="Sang M.K."/>
            <person name="Weon H.-Y."/>
            <person name="Song J."/>
        </authorList>
    </citation>
    <scope>NUCLEOTIDE SEQUENCE [LARGE SCALE GENOMIC DNA]</scope>
    <source>
        <strain evidence="1 2">H20-5</strain>
    </source>
</reference>
<keyword evidence="2" id="KW-1185">Reference proteome</keyword>
<accession>A0A3Q9QTZ2</accession>
<dbReference type="KEGG" id="nmk:CHR53_18970"/>
<dbReference type="EMBL" id="CP022572">
    <property type="protein sequence ID" value="AZU63171.1"/>
    <property type="molecule type" value="Genomic_DNA"/>
</dbReference>
<organism evidence="1 2">
    <name type="scientific">Neobacillus mesonae</name>
    <dbReference type="NCBI Taxonomy" id="1193713"/>
    <lineage>
        <taxon>Bacteria</taxon>
        <taxon>Bacillati</taxon>
        <taxon>Bacillota</taxon>
        <taxon>Bacilli</taxon>
        <taxon>Bacillales</taxon>
        <taxon>Bacillaceae</taxon>
        <taxon>Neobacillus</taxon>
    </lineage>
</organism>
<name>A0A3Q9QTZ2_9BACI</name>
<proteinExistence type="predicted"/>
<sequence>MFLFPFLISFGLNIDFTTYLNYLFVERKVFIETHTVDWSGRRRRLLENANAFSSCVGGFEDVIQCPAGVRGRGDPAGAKAQEALRHARGKRSRLERKSTDLLKSLYINNIITNQRG</sequence>
<evidence type="ECO:0000313" key="1">
    <source>
        <dbReference type="EMBL" id="AZU63171.1"/>
    </source>
</evidence>
<dbReference type="AlphaFoldDB" id="A0A3Q9QTZ2"/>
<evidence type="ECO:0000313" key="2">
    <source>
        <dbReference type="Proteomes" id="UP000282892"/>
    </source>
</evidence>
<gene>
    <name evidence="1" type="ORF">CHR53_18970</name>
</gene>
<dbReference type="Proteomes" id="UP000282892">
    <property type="component" value="Chromosome"/>
</dbReference>
<protein>
    <submittedName>
        <fullName evidence="1">Uncharacterized protein</fullName>
    </submittedName>
</protein>